<feature type="domain" description="ATPase AAA-type core" evidence="1">
    <location>
        <begin position="440"/>
        <end position="508"/>
    </location>
</feature>
<dbReference type="Gene3D" id="6.20.350.10">
    <property type="match status" value="2"/>
</dbReference>
<dbReference type="GO" id="GO:0016887">
    <property type="term" value="F:ATP hydrolysis activity"/>
    <property type="evidence" value="ECO:0007669"/>
    <property type="project" value="InterPro"/>
</dbReference>
<dbReference type="SUPFAM" id="SSF52540">
    <property type="entry name" value="P-loop containing nucleoside triphosphate hydrolases"/>
    <property type="match status" value="1"/>
</dbReference>
<comment type="caution">
    <text evidence="3">The sequence shown here is derived from an EMBL/GenBank/DDBJ whole genome shotgun (WGS) entry which is preliminary data.</text>
</comment>
<sequence>MAKTESNTKSKPIVVAGDVTIDWLEVGTLPDETDGAYNWRTYPGTRQIARPGGALLLADFVKAASDATVIPHELADIESIPPEKIIHSIAVLEKFPYSTSEKDTKNKLYRISQHKGFAGIEHGRQFFAPIKGDIANPAVVVLDDPGNGFRTEDAVWPVALKKGGKPLVIFKISRPFSKSPLWTLLQKEHAERLIIVVSGDDLRREGAKISRRLSWERTARDFVWQMSCNPHLMALNSCAYLIVRFGVDGAILYRRRTGTVESILFYDPKVEEDGFRDDYPGTMQGLSSAFVAALTGCLYRKGIDTIGEGVREGIRSSRLLWQLGFGNNLATLNYPVKEIFNQSGPTSITDIVIPNPSAPGNADPDFWCIANELTKRGMEDAARNYVLNGNDPVLDRVPAGRFRGLVTIDRSEIESYRSIRNLIREYLDGNKSGNPLSIAVFGKPGSGKSFGVTEVAESVAPGRIENKEFNLSQFESTEDLIAAFHKVRDIALGNKVPIVFFDEFDSDFHGRLGWLKYFLSPMQDGKFRDGETSHPIGRAIFVFAGGTCSTFEEFSGEKDCSIKTAGSATPTESEVAEDSRKKAFKEVKGPDFVSRLRGFVNIKGPDPTDGDDTRYMLRRAILLRSLLSRKAKHLIDHSGRLAIDEGILRALLKIPEYKHGVRSMTAIMEMSLLAGRKSFEQAALPSPEQLELQVDADMFYRLVMRNVLLGGEREKIAQAIHKTYLKDQKAKKITGKPALVPWNKLDEAFRESNRQQADHIPTKLNAIRCSFAPVRKGVKPDRIRFTKPEIKFMAEMEHERWNSEKFLAGWSYGKVRKNRKLIHPNLVEWDKLPNKIKDYDRDTVRAMPAILAKAGFEIFRV</sequence>
<dbReference type="Gene3D" id="3.40.50.300">
    <property type="entry name" value="P-loop containing nucleotide triphosphate hydrolases"/>
    <property type="match status" value="1"/>
</dbReference>
<organism evidence="3 4">
    <name type="scientific">Desulfomonile tiedjei</name>
    <dbReference type="NCBI Taxonomy" id="2358"/>
    <lineage>
        <taxon>Bacteria</taxon>
        <taxon>Pseudomonadati</taxon>
        <taxon>Thermodesulfobacteriota</taxon>
        <taxon>Desulfomonilia</taxon>
        <taxon>Desulfomonilales</taxon>
        <taxon>Desulfomonilaceae</taxon>
        <taxon>Desulfomonile</taxon>
    </lineage>
</organism>
<feature type="domain" description="Ryanodine receptor Ryr" evidence="2">
    <location>
        <begin position="792"/>
        <end position="858"/>
    </location>
</feature>
<dbReference type="EMBL" id="JACRDE010000182">
    <property type="protein sequence ID" value="MBI5249107.1"/>
    <property type="molecule type" value="Genomic_DNA"/>
</dbReference>
<dbReference type="InterPro" id="IPR027417">
    <property type="entry name" value="P-loop_NTPase"/>
</dbReference>
<dbReference type="InterPro" id="IPR003032">
    <property type="entry name" value="Ryanodine_rcpt"/>
</dbReference>
<evidence type="ECO:0000313" key="4">
    <source>
        <dbReference type="Proteomes" id="UP000807825"/>
    </source>
</evidence>
<dbReference type="GO" id="GO:0005524">
    <property type="term" value="F:ATP binding"/>
    <property type="evidence" value="ECO:0007669"/>
    <property type="project" value="InterPro"/>
</dbReference>
<dbReference type="Proteomes" id="UP000807825">
    <property type="component" value="Unassembled WGS sequence"/>
</dbReference>
<protein>
    <submittedName>
        <fullName evidence="3">AAA family ATPase</fullName>
    </submittedName>
</protein>
<gene>
    <name evidence="3" type="ORF">HY912_06405</name>
</gene>
<dbReference type="AlphaFoldDB" id="A0A9D6V0I4"/>
<name>A0A9D6V0I4_9BACT</name>
<reference evidence="3" key="1">
    <citation type="submission" date="2020-07" db="EMBL/GenBank/DDBJ databases">
        <title>Huge and variable diversity of episymbiotic CPR bacteria and DPANN archaea in groundwater ecosystems.</title>
        <authorList>
            <person name="He C.Y."/>
            <person name="Keren R."/>
            <person name="Whittaker M."/>
            <person name="Farag I.F."/>
            <person name="Doudna J."/>
            <person name="Cate J.H.D."/>
            <person name="Banfield J.F."/>
        </authorList>
    </citation>
    <scope>NUCLEOTIDE SEQUENCE</scope>
    <source>
        <strain evidence="3">NC_groundwater_1664_Pr3_B-0.1um_52_9</strain>
    </source>
</reference>
<dbReference type="Pfam" id="PF00004">
    <property type="entry name" value="AAA"/>
    <property type="match status" value="1"/>
</dbReference>
<proteinExistence type="predicted"/>
<evidence type="ECO:0000259" key="2">
    <source>
        <dbReference type="Pfam" id="PF02026"/>
    </source>
</evidence>
<dbReference type="Pfam" id="PF02026">
    <property type="entry name" value="RyR"/>
    <property type="match status" value="1"/>
</dbReference>
<evidence type="ECO:0000259" key="1">
    <source>
        <dbReference type="Pfam" id="PF00004"/>
    </source>
</evidence>
<dbReference type="InterPro" id="IPR003959">
    <property type="entry name" value="ATPase_AAA_core"/>
</dbReference>
<accession>A0A9D6V0I4</accession>
<evidence type="ECO:0000313" key="3">
    <source>
        <dbReference type="EMBL" id="MBI5249107.1"/>
    </source>
</evidence>